<feature type="compositionally biased region" description="Basic residues" evidence="1">
    <location>
        <begin position="69"/>
        <end position="82"/>
    </location>
</feature>
<dbReference type="HOGENOM" id="CLU_654290_0_0_1"/>
<dbReference type="EMBL" id="KB740600">
    <property type="protein sequence ID" value="ENN80110.1"/>
    <property type="molecule type" value="Genomic_DNA"/>
</dbReference>
<reference evidence="2" key="1">
    <citation type="journal article" date="2013" name="Genome Biol.">
        <title>Draft genome of the mountain pine beetle, Dendroctonus ponderosae Hopkins, a major forest pest.</title>
        <authorList>
            <person name="Keeling C.I."/>
            <person name="Yuen M.M."/>
            <person name="Liao N.Y."/>
            <person name="Docking T.R."/>
            <person name="Chan S.K."/>
            <person name="Taylor G.A."/>
            <person name="Palmquist D.L."/>
            <person name="Jackman S.D."/>
            <person name="Nguyen A."/>
            <person name="Li M."/>
            <person name="Henderson H."/>
            <person name="Janes J.K."/>
            <person name="Zhao Y."/>
            <person name="Pandoh P."/>
            <person name="Moore R."/>
            <person name="Sperling F.A."/>
            <person name="Huber D.P."/>
            <person name="Birol I."/>
            <person name="Jones S.J."/>
            <person name="Bohlmann J."/>
        </authorList>
    </citation>
    <scope>NUCLEOTIDE SEQUENCE</scope>
</reference>
<dbReference type="OMA" id="EEDYRES"/>
<name>N6UEG3_DENPD</name>
<accession>N6UEG3</accession>
<feature type="region of interest" description="Disordered" evidence="1">
    <location>
        <begin position="62"/>
        <end position="96"/>
    </location>
</feature>
<evidence type="ECO:0000256" key="1">
    <source>
        <dbReference type="SAM" id="MobiDB-lite"/>
    </source>
</evidence>
<dbReference type="OrthoDB" id="2017408at2759"/>
<feature type="compositionally biased region" description="Polar residues" evidence="1">
    <location>
        <begin position="408"/>
        <end position="420"/>
    </location>
</feature>
<dbReference type="AlphaFoldDB" id="N6UEG3"/>
<feature type="compositionally biased region" description="Polar residues" evidence="1">
    <location>
        <begin position="23"/>
        <end position="33"/>
    </location>
</feature>
<feature type="compositionally biased region" description="Basic and acidic residues" evidence="1">
    <location>
        <begin position="1"/>
        <end position="21"/>
    </location>
</feature>
<feature type="region of interest" description="Disordered" evidence="1">
    <location>
        <begin position="1"/>
        <end position="46"/>
    </location>
</feature>
<protein>
    <submittedName>
        <fullName evidence="2">Uncharacterized protein</fullName>
    </submittedName>
</protein>
<evidence type="ECO:0000313" key="2">
    <source>
        <dbReference type="EMBL" id="ENN80110.1"/>
    </source>
</evidence>
<feature type="compositionally biased region" description="Basic and acidic residues" evidence="1">
    <location>
        <begin position="392"/>
        <end position="406"/>
    </location>
</feature>
<feature type="region of interest" description="Disordered" evidence="1">
    <location>
        <begin position="392"/>
        <end position="420"/>
    </location>
</feature>
<feature type="non-terminal residue" evidence="2">
    <location>
        <position position="1"/>
    </location>
</feature>
<proteinExistence type="predicted"/>
<sequence>MEKVKTSLKRRESLDLFKDEDINQNNATSTPVRSHNRSEDEDSPLFAYSTQEMREEVDVLWDYSSPKSSKPKTVRKSKKKLNLHQSPKVACRQPSNNSNQIKQDLLKLREELKALKAEMAKPDHEESLILSPREEEDYRESVQGLEQIIEEQPVCESDFEDPFDDNMDDQLIMFSQQVENQIQKGNIESGASNIIVPKPGKTVYSTCEQPNIENKLKTNCDSTVGTVVDHHPVNNHISISKSRCARGNDDFNDSFDQVLSQLKDDDFSQITQVFSPPEYIKAGIVSIVDKKPKVFPRCVSEEASKSKSMQNKVQWHRTQSFESYSSCHFSKQKIDEIEKKRLEAIARLEAKKKQPADISDSPLKCSPEEIEKKRLQALAKLEAKRQKDIIEKKKQDALKRREERRKTSASQVKSSLSTRL</sequence>
<organism evidence="2">
    <name type="scientific">Dendroctonus ponderosae</name>
    <name type="common">Mountain pine beetle</name>
    <dbReference type="NCBI Taxonomy" id="77166"/>
    <lineage>
        <taxon>Eukaryota</taxon>
        <taxon>Metazoa</taxon>
        <taxon>Ecdysozoa</taxon>
        <taxon>Arthropoda</taxon>
        <taxon>Hexapoda</taxon>
        <taxon>Insecta</taxon>
        <taxon>Pterygota</taxon>
        <taxon>Neoptera</taxon>
        <taxon>Endopterygota</taxon>
        <taxon>Coleoptera</taxon>
        <taxon>Polyphaga</taxon>
        <taxon>Cucujiformia</taxon>
        <taxon>Curculionidae</taxon>
        <taxon>Scolytinae</taxon>
        <taxon>Dendroctonus</taxon>
    </lineage>
</organism>
<gene>
    <name evidence="2" type="ORF">YQE_03469</name>
</gene>